<dbReference type="InterPro" id="IPR009057">
    <property type="entry name" value="Homeodomain-like_sf"/>
</dbReference>
<dbReference type="EMBL" id="BAABLX010000029">
    <property type="protein sequence ID" value="GAA4950787.1"/>
    <property type="molecule type" value="Genomic_DNA"/>
</dbReference>
<evidence type="ECO:0000256" key="1">
    <source>
        <dbReference type="ARBA" id="ARBA00023125"/>
    </source>
</evidence>
<dbReference type="PANTHER" id="PTHR43479">
    <property type="entry name" value="ACREF/ENVCD OPERON REPRESSOR-RELATED"/>
    <property type="match status" value="1"/>
</dbReference>
<sequence>MATEQETLVKRGPYKSGVERKKQIIEAARLQLIEQGYHNFSIRKVAKRVGLSAGNVQHHFSSRLELIAAMLDYVIENYFTEFDQAIANIKDPKEKLFIIIQHVTRDLTTLNTTVFFPEMWSLANHEPEIDELVEEMYRVYRNVYERLAIEINPALSQTQAENFALFLASSLEGHTVFIGHNKKHTHACEAVITMAYNMALGMLNSGNIPK</sequence>
<gene>
    <name evidence="4" type="ORF">GCM10025791_33890</name>
</gene>
<keyword evidence="5" id="KW-1185">Reference proteome</keyword>
<reference evidence="5" key="1">
    <citation type="journal article" date="2019" name="Int. J. Syst. Evol. Microbiol.">
        <title>The Global Catalogue of Microorganisms (GCM) 10K type strain sequencing project: providing services to taxonomists for standard genome sequencing and annotation.</title>
        <authorList>
            <consortium name="The Broad Institute Genomics Platform"/>
            <consortium name="The Broad Institute Genome Sequencing Center for Infectious Disease"/>
            <person name="Wu L."/>
            <person name="Ma J."/>
        </authorList>
    </citation>
    <scope>NUCLEOTIDE SEQUENCE [LARGE SCALE GENOMIC DNA]</scope>
    <source>
        <strain evidence="5">JCM 19134</strain>
    </source>
</reference>
<comment type="caution">
    <text evidence="4">The sequence shown here is derived from an EMBL/GenBank/DDBJ whole genome shotgun (WGS) entry which is preliminary data.</text>
</comment>
<dbReference type="RefSeq" id="WP_345425093.1">
    <property type="nucleotide sequence ID" value="NZ_AP031496.1"/>
</dbReference>
<protein>
    <recommendedName>
        <fullName evidence="3">HTH tetR-type domain-containing protein</fullName>
    </recommendedName>
</protein>
<evidence type="ECO:0000256" key="2">
    <source>
        <dbReference type="PROSITE-ProRule" id="PRU00335"/>
    </source>
</evidence>
<name>A0AAV3U5P2_9ALTE</name>
<dbReference type="SUPFAM" id="SSF46689">
    <property type="entry name" value="Homeodomain-like"/>
    <property type="match status" value="1"/>
</dbReference>
<evidence type="ECO:0000259" key="3">
    <source>
        <dbReference type="PROSITE" id="PS50977"/>
    </source>
</evidence>
<organism evidence="4 5">
    <name type="scientific">Halioxenophilus aromaticivorans</name>
    <dbReference type="NCBI Taxonomy" id="1306992"/>
    <lineage>
        <taxon>Bacteria</taxon>
        <taxon>Pseudomonadati</taxon>
        <taxon>Pseudomonadota</taxon>
        <taxon>Gammaproteobacteria</taxon>
        <taxon>Alteromonadales</taxon>
        <taxon>Alteromonadaceae</taxon>
        <taxon>Halioxenophilus</taxon>
    </lineage>
</organism>
<dbReference type="InterPro" id="IPR001647">
    <property type="entry name" value="HTH_TetR"/>
</dbReference>
<dbReference type="InterPro" id="IPR050624">
    <property type="entry name" value="HTH-type_Tx_Regulator"/>
</dbReference>
<evidence type="ECO:0000313" key="4">
    <source>
        <dbReference type="EMBL" id="GAA4950787.1"/>
    </source>
</evidence>
<evidence type="ECO:0000313" key="5">
    <source>
        <dbReference type="Proteomes" id="UP001409585"/>
    </source>
</evidence>
<dbReference type="AlphaFoldDB" id="A0AAV3U5P2"/>
<proteinExistence type="predicted"/>
<dbReference type="PANTHER" id="PTHR43479:SF11">
    <property type="entry name" value="ACREF_ENVCD OPERON REPRESSOR-RELATED"/>
    <property type="match status" value="1"/>
</dbReference>
<feature type="domain" description="HTH tetR-type" evidence="3">
    <location>
        <begin position="18"/>
        <end position="78"/>
    </location>
</feature>
<accession>A0AAV3U5P2</accession>
<keyword evidence="1 2" id="KW-0238">DNA-binding</keyword>
<dbReference type="GO" id="GO:0003677">
    <property type="term" value="F:DNA binding"/>
    <property type="evidence" value="ECO:0007669"/>
    <property type="project" value="UniProtKB-UniRule"/>
</dbReference>
<dbReference type="PRINTS" id="PR00455">
    <property type="entry name" value="HTHTETR"/>
</dbReference>
<dbReference type="Pfam" id="PF00440">
    <property type="entry name" value="TetR_N"/>
    <property type="match status" value="1"/>
</dbReference>
<feature type="DNA-binding region" description="H-T-H motif" evidence="2">
    <location>
        <begin position="41"/>
        <end position="60"/>
    </location>
</feature>
<dbReference type="Gene3D" id="1.10.357.10">
    <property type="entry name" value="Tetracycline Repressor, domain 2"/>
    <property type="match status" value="1"/>
</dbReference>
<dbReference type="Proteomes" id="UP001409585">
    <property type="component" value="Unassembled WGS sequence"/>
</dbReference>
<dbReference type="PROSITE" id="PS50977">
    <property type="entry name" value="HTH_TETR_2"/>
    <property type="match status" value="1"/>
</dbReference>